<protein>
    <recommendedName>
        <fullName evidence="1">Ribosomal silencing factor RsfS</fullName>
    </recommendedName>
</protein>
<proteinExistence type="inferred from homology"/>
<dbReference type="NCBIfam" id="TIGR00090">
    <property type="entry name" value="rsfS_iojap_ybeB"/>
    <property type="match status" value="1"/>
</dbReference>
<organism evidence="2 3">
    <name type="scientific">Butyricicoccus intestinisimiae</name>
    <dbReference type="NCBI Taxonomy" id="2841509"/>
    <lineage>
        <taxon>Bacteria</taxon>
        <taxon>Bacillati</taxon>
        <taxon>Bacillota</taxon>
        <taxon>Clostridia</taxon>
        <taxon>Eubacteriales</taxon>
        <taxon>Butyricicoccaceae</taxon>
        <taxon>Butyricicoccus</taxon>
    </lineage>
</organism>
<dbReference type="PANTHER" id="PTHR21043">
    <property type="entry name" value="IOJAP SUPERFAMILY ORTHOLOG"/>
    <property type="match status" value="1"/>
</dbReference>
<comment type="similarity">
    <text evidence="1">Belongs to the Iojap/RsfS family.</text>
</comment>
<dbReference type="EMBL" id="JAHLQI010000003">
    <property type="protein sequence ID" value="MBU5490324.1"/>
    <property type="molecule type" value="Genomic_DNA"/>
</dbReference>
<keyword evidence="1" id="KW-0810">Translation regulation</keyword>
<comment type="subunit">
    <text evidence="1">Interacts with ribosomal protein uL14 (rplN).</text>
</comment>
<comment type="function">
    <text evidence="1">Functions as a ribosomal silencing factor. Interacts with ribosomal protein uL14 (rplN), blocking formation of intersubunit bridge B8. Prevents association of the 30S and 50S ribosomal subunits and the formation of functional ribosomes, thus repressing translation.</text>
</comment>
<comment type="caution">
    <text evidence="2">The sequence shown here is derived from an EMBL/GenBank/DDBJ whole genome shotgun (WGS) entry which is preliminary data.</text>
</comment>
<keyword evidence="1" id="KW-0963">Cytoplasm</keyword>
<gene>
    <name evidence="1 2" type="primary">rsfS</name>
    <name evidence="2" type="ORF">KQI75_06785</name>
</gene>
<dbReference type="PANTHER" id="PTHR21043:SF0">
    <property type="entry name" value="MITOCHONDRIAL ASSEMBLY OF RIBOSOMAL LARGE SUBUNIT PROTEIN 1"/>
    <property type="match status" value="1"/>
</dbReference>
<evidence type="ECO:0000313" key="3">
    <source>
        <dbReference type="Proteomes" id="UP000783588"/>
    </source>
</evidence>
<dbReference type="Pfam" id="PF02410">
    <property type="entry name" value="RsfS"/>
    <property type="match status" value="1"/>
</dbReference>
<dbReference type="InterPro" id="IPR004394">
    <property type="entry name" value="Iojap/RsfS/C7orf30"/>
</dbReference>
<comment type="subcellular location">
    <subcellularLocation>
        <location evidence="1">Cytoplasm</location>
    </subcellularLocation>
</comment>
<dbReference type="HAMAP" id="MF_01477">
    <property type="entry name" value="Iojap_RsfS"/>
    <property type="match status" value="1"/>
</dbReference>
<name>A0ABS6ERJ9_9FIRM</name>
<keyword evidence="3" id="KW-1185">Reference proteome</keyword>
<keyword evidence="1" id="KW-0678">Repressor</keyword>
<accession>A0ABS6ERJ9</accession>
<evidence type="ECO:0000256" key="1">
    <source>
        <dbReference type="HAMAP-Rule" id="MF_01477"/>
    </source>
</evidence>
<dbReference type="Proteomes" id="UP000783588">
    <property type="component" value="Unassembled WGS sequence"/>
</dbReference>
<dbReference type="RefSeq" id="WP_216469988.1">
    <property type="nucleotide sequence ID" value="NZ_JAHLQI010000003.1"/>
</dbReference>
<sequence length="118" mass="13386">MPNTTRDYVKAMVNAMDSKRGEDIQVLKVADLTSIAEYFVICSATSTTQVKTLADEVEFKLKTDYEVMPHHVEGHDSASWILLDYGFALVHVFLESAREFYGLEKLWKDAVAIPLEEL</sequence>
<evidence type="ECO:0000313" key="2">
    <source>
        <dbReference type="EMBL" id="MBU5490324.1"/>
    </source>
</evidence>
<reference evidence="2 3" key="1">
    <citation type="submission" date="2021-06" db="EMBL/GenBank/DDBJ databases">
        <authorList>
            <person name="Sun Q."/>
            <person name="Li D."/>
        </authorList>
    </citation>
    <scope>NUCLEOTIDE SEQUENCE [LARGE SCALE GENOMIC DNA]</scope>
    <source>
        <strain evidence="2 3">MSJd-7</strain>
    </source>
</reference>